<accession>A0A2Z7BPQ7</accession>
<evidence type="ECO:0000313" key="2">
    <source>
        <dbReference type="EMBL" id="KZV36344.1"/>
    </source>
</evidence>
<dbReference type="Proteomes" id="UP000250235">
    <property type="component" value="Unassembled WGS sequence"/>
</dbReference>
<feature type="compositionally biased region" description="Polar residues" evidence="1">
    <location>
        <begin position="93"/>
        <end position="102"/>
    </location>
</feature>
<proteinExistence type="predicted"/>
<feature type="compositionally biased region" description="Low complexity" evidence="1">
    <location>
        <begin position="80"/>
        <end position="92"/>
    </location>
</feature>
<reference evidence="2 3" key="1">
    <citation type="journal article" date="2015" name="Proc. Natl. Acad. Sci. U.S.A.">
        <title>The resurrection genome of Boea hygrometrica: A blueprint for survival of dehydration.</title>
        <authorList>
            <person name="Xiao L."/>
            <person name="Yang G."/>
            <person name="Zhang L."/>
            <person name="Yang X."/>
            <person name="Zhao S."/>
            <person name="Ji Z."/>
            <person name="Zhou Q."/>
            <person name="Hu M."/>
            <person name="Wang Y."/>
            <person name="Chen M."/>
            <person name="Xu Y."/>
            <person name="Jin H."/>
            <person name="Xiao X."/>
            <person name="Hu G."/>
            <person name="Bao F."/>
            <person name="Hu Y."/>
            <person name="Wan P."/>
            <person name="Li L."/>
            <person name="Deng X."/>
            <person name="Kuang T."/>
            <person name="Xiang C."/>
            <person name="Zhu J.K."/>
            <person name="Oliver M.J."/>
            <person name="He Y."/>
        </authorList>
    </citation>
    <scope>NUCLEOTIDE SEQUENCE [LARGE SCALE GENOMIC DNA]</scope>
    <source>
        <strain evidence="3">cv. XS01</strain>
    </source>
</reference>
<feature type="region of interest" description="Disordered" evidence="1">
    <location>
        <begin position="80"/>
        <end position="124"/>
    </location>
</feature>
<name>A0A2Z7BPQ7_9LAMI</name>
<gene>
    <name evidence="2" type="ORF">F511_26945</name>
</gene>
<feature type="compositionally biased region" description="Basic residues" evidence="1">
    <location>
        <begin position="104"/>
        <end position="124"/>
    </location>
</feature>
<dbReference type="EMBL" id="KV003901">
    <property type="protein sequence ID" value="KZV36344.1"/>
    <property type="molecule type" value="Genomic_DNA"/>
</dbReference>
<protein>
    <submittedName>
        <fullName evidence="2">Uncharacterized protein</fullName>
    </submittedName>
</protein>
<evidence type="ECO:0000313" key="3">
    <source>
        <dbReference type="Proteomes" id="UP000250235"/>
    </source>
</evidence>
<organism evidence="2 3">
    <name type="scientific">Dorcoceras hygrometricum</name>
    <dbReference type="NCBI Taxonomy" id="472368"/>
    <lineage>
        <taxon>Eukaryota</taxon>
        <taxon>Viridiplantae</taxon>
        <taxon>Streptophyta</taxon>
        <taxon>Embryophyta</taxon>
        <taxon>Tracheophyta</taxon>
        <taxon>Spermatophyta</taxon>
        <taxon>Magnoliopsida</taxon>
        <taxon>eudicotyledons</taxon>
        <taxon>Gunneridae</taxon>
        <taxon>Pentapetalae</taxon>
        <taxon>asterids</taxon>
        <taxon>lamiids</taxon>
        <taxon>Lamiales</taxon>
        <taxon>Gesneriaceae</taxon>
        <taxon>Didymocarpoideae</taxon>
        <taxon>Trichosporeae</taxon>
        <taxon>Loxocarpinae</taxon>
        <taxon>Dorcoceras</taxon>
    </lineage>
</organism>
<dbReference type="AlphaFoldDB" id="A0A2Z7BPQ7"/>
<keyword evidence="3" id="KW-1185">Reference proteome</keyword>
<sequence>MSTLKAVKSAQFVPSSLKYLKRVLTSRCNSRPRQLDLSWLDKHDRDSLELKIQKHTTIKERSIRFLQKSSYTSSFTLTYTSSSTTSNEYQSTEQLTRNTAPPKSSKKKAGINRNLGKKRSVNSS</sequence>
<evidence type="ECO:0000256" key="1">
    <source>
        <dbReference type="SAM" id="MobiDB-lite"/>
    </source>
</evidence>